<keyword evidence="11" id="KW-0325">Glycoprotein</keyword>
<comment type="subcellular location">
    <subcellularLocation>
        <location evidence="1">Membrane</location>
        <topology evidence="1">Single-pass type I membrane protein</topology>
    </subcellularLocation>
</comment>
<name>A0A200QB97_MACCD</name>
<keyword evidence="7" id="KW-1133">Transmembrane helix</keyword>
<keyword evidence="4" id="KW-0479">Metal-binding</keyword>
<evidence type="ECO:0000313" key="14">
    <source>
        <dbReference type="EMBL" id="OVA07733.1"/>
    </source>
</evidence>
<evidence type="ECO:0000256" key="1">
    <source>
        <dbReference type="ARBA" id="ARBA00004479"/>
    </source>
</evidence>
<dbReference type="InterPro" id="IPR039391">
    <property type="entry name" value="Phytocyanin-like"/>
</dbReference>
<evidence type="ECO:0000256" key="4">
    <source>
        <dbReference type="ARBA" id="ARBA00022723"/>
    </source>
</evidence>
<dbReference type="InterPro" id="IPR008972">
    <property type="entry name" value="Cupredoxin"/>
</dbReference>
<evidence type="ECO:0000256" key="12">
    <source>
        <dbReference type="SAM" id="SignalP"/>
    </source>
</evidence>
<dbReference type="GO" id="GO:0005886">
    <property type="term" value="C:plasma membrane"/>
    <property type="evidence" value="ECO:0007669"/>
    <property type="project" value="TreeGrafter"/>
</dbReference>
<dbReference type="OrthoDB" id="687943at2759"/>
<comment type="caution">
    <text evidence="14">The sequence shown here is derived from an EMBL/GenBank/DDBJ whole genome shotgun (WGS) entry which is preliminary data.</text>
</comment>
<dbReference type="Proteomes" id="UP000195402">
    <property type="component" value="Unassembled WGS sequence"/>
</dbReference>
<organism evidence="14 15">
    <name type="scientific">Macleaya cordata</name>
    <name type="common">Five-seeded plume-poppy</name>
    <name type="synonym">Bocconia cordata</name>
    <dbReference type="NCBI Taxonomy" id="56857"/>
    <lineage>
        <taxon>Eukaryota</taxon>
        <taxon>Viridiplantae</taxon>
        <taxon>Streptophyta</taxon>
        <taxon>Embryophyta</taxon>
        <taxon>Tracheophyta</taxon>
        <taxon>Spermatophyta</taxon>
        <taxon>Magnoliopsida</taxon>
        <taxon>Ranunculales</taxon>
        <taxon>Papaveraceae</taxon>
        <taxon>Papaveroideae</taxon>
        <taxon>Macleaya</taxon>
    </lineage>
</organism>
<keyword evidence="15" id="KW-1185">Reference proteome</keyword>
<dbReference type="GO" id="GO:0046872">
    <property type="term" value="F:metal ion binding"/>
    <property type="evidence" value="ECO:0007669"/>
    <property type="project" value="UniProtKB-KW"/>
</dbReference>
<dbReference type="EMBL" id="MVGT01002446">
    <property type="protein sequence ID" value="OVA07733.1"/>
    <property type="molecule type" value="Genomic_DNA"/>
</dbReference>
<protein>
    <submittedName>
        <fullName evidence="14">Plastocyanin-like</fullName>
    </submittedName>
</protein>
<dbReference type="PANTHER" id="PTHR33021">
    <property type="entry name" value="BLUE COPPER PROTEIN"/>
    <property type="match status" value="1"/>
</dbReference>
<evidence type="ECO:0000256" key="8">
    <source>
        <dbReference type="ARBA" id="ARBA00023008"/>
    </source>
</evidence>
<dbReference type="STRING" id="56857.A0A200QB97"/>
<keyword evidence="10" id="KW-1015">Disulfide bond</keyword>
<feature type="chain" id="PRO_5012397104" evidence="12">
    <location>
        <begin position="24"/>
        <end position="168"/>
    </location>
</feature>
<evidence type="ECO:0000256" key="6">
    <source>
        <dbReference type="ARBA" id="ARBA00022982"/>
    </source>
</evidence>
<dbReference type="AlphaFoldDB" id="A0A200QB97"/>
<keyword evidence="5 12" id="KW-0732">Signal</keyword>
<dbReference type="InParanoid" id="A0A200QB97"/>
<dbReference type="CDD" id="cd04216">
    <property type="entry name" value="Phytocyanin"/>
    <property type="match status" value="1"/>
</dbReference>
<feature type="signal peptide" evidence="12">
    <location>
        <begin position="1"/>
        <end position="23"/>
    </location>
</feature>
<gene>
    <name evidence="14" type="ORF">BVC80_1827g103</name>
</gene>
<dbReference type="GO" id="GO:0009055">
    <property type="term" value="F:electron transfer activity"/>
    <property type="evidence" value="ECO:0007669"/>
    <property type="project" value="InterPro"/>
</dbReference>
<dbReference type="SUPFAM" id="SSF49503">
    <property type="entry name" value="Cupredoxins"/>
    <property type="match status" value="1"/>
</dbReference>
<evidence type="ECO:0000256" key="11">
    <source>
        <dbReference type="ARBA" id="ARBA00023180"/>
    </source>
</evidence>
<dbReference type="Gene3D" id="2.60.40.420">
    <property type="entry name" value="Cupredoxins - blue copper proteins"/>
    <property type="match status" value="1"/>
</dbReference>
<dbReference type="FunFam" id="2.60.40.420:FF:000067">
    <property type="entry name" value="Cupredoxin superfamily protein"/>
    <property type="match status" value="1"/>
</dbReference>
<keyword evidence="8" id="KW-0186">Copper</keyword>
<sequence>MATSHVLLVIFSAVIVVVPLVFGEEFIVGDEKGWTTKFDYAAWAKGKEFRFSSIRMGAHTVLRVDGTGFQTCVAPVGTDALTTGNDVITLATPGRKWYICGVGQHCETGNQKLVITVLPQLISPVAAPPPPQTGAPVSSPNSAVGIKASKYQIFMVALPTFLTMLLLV</sequence>
<evidence type="ECO:0000256" key="5">
    <source>
        <dbReference type="ARBA" id="ARBA00022729"/>
    </source>
</evidence>
<dbReference type="PROSITE" id="PS51485">
    <property type="entry name" value="PHYTOCYANIN"/>
    <property type="match status" value="1"/>
</dbReference>
<dbReference type="Pfam" id="PF02298">
    <property type="entry name" value="Cu_bind_like"/>
    <property type="match status" value="1"/>
</dbReference>
<evidence type="ECO:0000259" key="13">
    <source>
        <dbReference type="PROSITE" id="PS51485"/>
    </source>
</evidence>
<proteinExistence type="predicted"/>
<evidence type="ECO:0000256" key="2">
    <source>
        <dbReference type="ARBA" id="ARBA00022448"/>
    </source>
</evidence>
<evidence type="ECO:0000256" key="7">
    <source>
        <dbReference type="ARBA" id="ARBA00022989"/>
    </source>
</evidence>
<dbReference type="GO" id="GO:0009610">
    <property type="term" value="P:response to symbiotic fungus"/>
    <property type="evidence" value="ECO:0007669"/>
    <property type="project" value="UniProtKB-ARBA"/>
</dbReference>
<feature type="domain" description="Phytocyanin" evidence="13">
    <location>
        <begin position="24"/>
        <end position="119"/>
    </location>
</feature>
<dbReference type="InterPro" id="IPR003245">
    <property type="entry name" value="Phytocyanin_dom"/>
</dbReference>
<dbReference type="PANTHER" id="PTHR33021:SF533">
    <property type="entry name" value="PHYTOCYANIN DOMAIN-CONTAINING PROTEIN"/>
    <property type="match status" value="1"/>
</dbReference>
<evidence type="ECO:0000313" key="15">
    <source>
        <dbReference type="Proteomes" id="UP000195402"/>
    </source>
</evidence>
<reference evidence="14 15" key="1">
    <citation type="journal article" date="2017" name="Mol. Plant">
        <title>The Genome of Medicinal Plant Macleaya cordata Provides New Insights into Benzylisoquinoline Alkaloids Metabolism.</title>
        <authorList>
            <person name="Liu X."/>
            <person name="Liu Y."/>
            <person name="Huang P."/>
            <person name="Ma Y."/>
            <person name="Qing Z."/>
            <person name="Tang Q."/>
            <person name="Cao H."/>
            <person name="Cheng P."/>
            <person name="Zheng Y."/>
            <person name="Yuan Z."/>
            <person name="Zhou Y."/>
            <person name="Liu J."/>
            <person name="Tang Z."/>
            <person name="Zhuo Y."/>
            <person name="Zhang Y."/>
            <person name="Yu L."/>
            <person name="Huang J."/>
            <person name="Yang P."/>
            <person name="Peng Q."/>
            <person name="Zhang J."/>
            <person name="Jiang W."/>
            <person name="Zhang Z."/>
            <person name="Lin K."/>
            <person name="Ro D.K."/>
            <person name="Chen X."/>
            <person name="Xiong X."/>
            <person name="Shang Y."/>
            <person name="Huang S."/>
            <person name="Zeng J."/>
        </authorList>
    </citation>
    <scope>NUCLEOTIDE SEQUENCE [LARGE SCALE GENOMIC DNA]</scope>
    <source>
        <strain evidence="15">cv. BLH2017</strain>
        <tissue evidence="14">Root</tissue>
    </source>
</reference>
<evidence type="ECO:0000256" key="10">
    <source>
        <dbReference type="ARBA" id="ARBA00023157"/>
    </source>
</evidence>
<evidence type="ECO:0000256" key="3">
    <source>
        <dbReference type="ARBA" id="ARBA00022692"/>
    </source>
</evidence>
<dbReference type="OMA" id="MASSKIC"/>
<keyword evidence="9" id="KW-0472">Membrane</keyword>
<keyword evidence="3" id="KW-0812">Transmembrane</keyword>
<keyword evidence="2" id="KW-0813">Transport</keyword>
<evidence type="ECO:0000256" key="9">
    <source>
        <dbReference type="ARBA" id="ARBA00023136"/>
    </source>
</evidence>
<keyword evidence="6" id="KW-0249">Electron transport</keyword>
<accession>A0A200QB97</accession>